<dbReference type="Pfam" id="PF01582">
    <property type="entry name" value="TIR"/>
    <property type="match status" value="1"/>
</dbReference>
<gene>
    <name evidence="23" type="ORF">APTSU1_000381800</name>
</gene>
<dbReference type="InterPro" id="IPR000157">
    <property type="entry name" value="TIR_dom"/>
</dbReference>
<dbReference type="PANTHER" id="PTHR24365:SF521">
    <property type="entry name" value="TOLL-LIKE RECEPTOR 4"/>
    <property type="match status" value="1"/>
</dbReference>
<accession>A0ABQ0ENE9</accession>
<dbReference type="InterPro" id="IPR035897">
    <property type="entry name" value="Toll_tir_struct_dom_sf"/>
</dbReference>
<evidence type="ECO:0000256" key="18">
    <source>
        <dbReference type="ARBA" id="ARBA00023198"/>
    </source>
</evidence>
<keyword evidence="12" id="KW-0832">Ubl conjugation</keyword>
<keyword evidence="15 21" id="KW-0472">Membrane</keyword>
<dbReference type="PANTHER" id="PTHR24365">
    <property type="entry name" value="TOLL-LIKE RECEPTOR"/>
    <property type="match status" value="1"/>
</dbReference>
<dbReference type="SUPFAM" id="SSF52058">
    <property type="entry name" value="L domain-like"/>
    <property type="match status" value="3"/>
</dbReference>
<evidence type="ECO:0000256" key="6">
    <source>
        <dbReference type="ARBA" id="ARBA00022588"/>
    </source>
</evidence>
<proteinExistence type="inferred from homology"/>
<evidence type="ECO:0000256" key="9">
    <source>
        <dbReference type="ARBA" id="ARBA00022729"/>
    </source>
</evidence>
<evidence type="ECO:0000256" key="2">
    <source>
        <dbReference type="ARBA" id="ARBA00004412"/>
    </source>
</evidence>
<dbReference type="SMART" id="SM00369">
    <property type="entry name" value="LRR_TYP"/>
    <property type="match status" value="9"/>
</dbReference>
<evidence type="ECO:0000256" key="4">
    <source>
        <dbReference type="ARBA" id="ARBA00009634"/>
    </source>
</evidence>
<keyword evidence="5" id="KW-1003">Cell membrane</keyword>
<keyword evidence="11" id="KW-0967">Endosome</keyword>
<keyword evidence="19" id="KW-0966">Cell projection</keyword>
<evidence type="ECO:0000256" key="16">
    <source>
        <dbReference type="ARBA" id="ARBA00023170"/>
    </source>
</evidence>
<keyword evidence="14 21" id="KW-1133">Transmembrane helix</keyword>
<dbReference type="PROSITE" id="PS50104">
    <property type="entry name" value="TIR"/>
    <property type="match status" value="1"/>
</dbReference>
<dbReference type="SUPFAM" id="SSF52200">
    <property type="entry name" value="Toll/Interleukin receptor TIR domain"/>
    <property type="match status" value="1"/>
</dbReference>
<dbReference type="Gene3D" id="3.40.50.10140">
    <property type="entry name" value="Toll/interleukin-1 receptor homology (TIR) domain"/>
    <property type="match status" value="1"/>
</dbReference>
<evidence type="ECO:0000256" key="8">
    <source>
        <dbReference type="ARBA" id="ARBA00022692"/>
    </source>
</evidence>
<dbReference type="InterPro" id="IPR032675">
    <property type="entry name" value="LRR_dom_sf"/>
</dbReference>
<keyword evidence="9" id="KW-0732">Signal</keyword>
<evidence type="ECO:0000256" key="12">
    <source>
        <dbReference type="ARBA" id="ARBA00022843"/>
    </source>
</evidence>
<keyword evidence="17" id="KW-0325">Glycoprotein</keyword>
<protein>
    <recommendedName>
        <fullName evidence="20">Toll-like receptor 4</fullName>
    </recommendedName>
</protein>
<feature type="domain" description="TIR" evidence="22">
    <location>
        <begin position="719"/>
        <end position="862"/>
    </location>
</feature>
<evidence type="ECO:0000256" key="7">
    <source>
        <dbReference type="ARBA" id="ARBA00022614"/>
    </source>
</evidence>
<comment type="caution">
    <text evidence="23">The sequence shown here is derived from an EMBL/GenBank/DDBJ whole genome shotgun (WGS) entry which is preliminary data.</text>
</comment>
<keyword evidence="13" id="KW-0391">Immunity</keyword>
<dbReference type="Proteomes" id="UP001623349">
    <property type="component" value="Unassembled WGS sequence"/>
</dbReference>
<dbReference type="SMART" id="SM00255">
    <property type="entry name" value="TIR"/>
    <property type="match status" value="1"/>
</dbReference>
<evidence type="ECO:0000313" key="23">
    <source>
        <dbReference type="EMBL" id="GAB1288588.1"/>
    </source>
</evidence>
<dbReference type="InterPro" id="IPR017241">
    <property type="entry name" value="Toll-like_receptor"/>
</dbReference>
<organism evidence="23 24">
    <name type="scientific">Apodemus speciosus</name>
    <name type="common">Large Japanese field mouse</name>
    <dbReference type="NCBI Taxonomy" id="105296"/>
    <lineage>
        <taxon>Eukaryota</taxon>
        <taxon>Metazoa</taxon>
        <taxon>Chordata</taxon>
        <taxon>Craniata</taxon>
        <taxon>Vertebrata</taxon>
        <taxon>Euteleostomi</taxon>
        <taxon>Mammalia</taxon>
        <taxon>Eutheria</taxon>
        <taxon>Euarchontoglires</taxon>
        <taxon>Glires</taxon>
        <taxon>Rodentia</taxon>
        <taxon>Myomorpha</taxon>
        <taxon>Muroidea</taxon>
        <taxon>Muridae</taxon>
        <taxon>Murinae</taxon>
        <taxon>Apodemus</taxon>
    </lineage>
</organism>
<evidence type="ECO:0000256" key="1">
    <source>
        <dbReference type="ARBA" id="ARBA00004251"/>
    </source>
</evidence>
<evidence type="ECO:0000256" key="15">
    <source>
        <dbReference type="ARBA" id="ARBA00023136"/>
    </source>
</evidence>
<evidence type="ECO:0000259" key="22">
    <source>
        <dbReference type="PROSITE" id="PS50104"/>
    </source>
</evidence>
<feature type="transmembrane region" description="Helical" evidence="21">
    <location>
        <begin position="680"/>
        <end position="702"/>
    </location>
</feature>
<evidence type="ECO:0000256" key="3">
    <source>
        <dbReference type="ARBA" id="ARBA00004466"/>
    </source>
</evidence>
<evidence type="ECO:0000256" key="20">
    <source>
        <dbReference type="ARBA" id="ARBA00040109"/>
    </source>
</evidence>
<reference evidence="23 24" key="1">
    <citation type="submission" date="2024-08" db="EMBL/GenBank/DDBJ databases">
        <title>The draft genome of Apodemus speciosus.</title>
        <authorList>
            <person name="Nabeshima K."/>
            <person name="Suzuki S."/>
            <person name="Onuma M."/>
        </authorList>
    </citation>
    <scope>NUCLEOTIDE SEQUENCE [LARGE SCALE GENOMIC DNA]</scope>
    <source>
        <strain evidence="23">IB14-021</strain>
    </source>
</reference>
<keyword evidence="16" id="KW-0675">Receptor</keyword>
<evidence type="ECO:0000256" key="10">
    <source>
        <dbReference type="ARBA" id="ARBA00022737"/>
    </source>
</evidence>
<evidence type="ECO:0000256" key="17">
    <source>
        <dbReference type="ARBA" id="ARBA00023180"/>
    </source>
</evidence>
<comment type="similarity">
    <text evidence="4">Belongs to the Toll-like receptor family.</text>
</comment>
<dbReference type="Gene3D" id="3.80.10.10">
    <property type="entry name" value="Ribonuclease Inhibitor"/>
    <property type="match status" value="1"/>
</dbReference>
<dbReference type="PROSITE" id="PS51450">
    <property type="entry name" value="LRR"/>
    <property type="match status" value="1"/>
</dbReference>
<dbReference type="PIRSF" id="PIRSF037595">
    <property type="entry name" value="Toll-like_receptor"/>
    <property type="match status" value="1"/>
</dbReference>
<evidence type="ECO:0000256" key="11">
    <source>
        <dbReference type="ARBA" id="ARBA00022753"/>
    </source>
</evidence>
<dbReference type="Pfam" id="PF13855">
    <property type="entry name" value="LRR_8"/>
    <property type="match status" value="2"/>
</dbReference>
<evidence type="ECO:0000256" key="13">
    <source>
        <dbReference type="ARBA" id="ARBA00022859"/>
    </source>
</evidence>
<keyword evidence="24" id="KW-1185">Reference proteome</keyword>
<keyword evidence="18" id="KW-0395">Inflammatory response</keyword>
<keyword evidence="6" id="KW-0399">Innate immunity</keyword>
<name>A0ABQ0ENE9_APOSI</name>
<keyword evidence="10" id="KW-0677">Repeat</keyword>
<dbReference type="EMBL" id="BAAFST010000004">
    <property type="protein sequence ID" value="GAB1288588.1"/>
    <property type="molecule type" value="Genomic_DNA"/>
</dbReference>
<evidence type="ECO:0000256" key="19">
    <source>
        <dbReference type="ARBA" id="ARBA00023273"/>
    </source>
</evidence>
<keyword evidence="8 21" id="KW-0812">Transmembrane</keyword>
<evidence type="ECO:0000256" key="14">
    <source>
        <dbReference type="ARBA" id="ARBA00022989"/>
    </source>
</evidence>
<keyword evidence="7" id="KW-0433">Leucine-rich repeat</keyword>
<dbReference type="InterPro" id="IPR001611">
    <property type="entry name" value="Leu-rich_rpt"/>
</dbReference>
<evidence type="ECO:0000313" key="24">
    <source>
        <dbReference type="Proteomes" id="UP001623349"/>
    </source>
</evidence>
<evidence type="ECO:0000256" key="5">
    <source>
        <dbReference type="ARBA" id="ARBA00022475"/>
    </source>
</evidence>
<dbReference type="InterPro" id="IPR003591">
    <property type="entry name" value="Leu-rich_rpt_typical-subtyp"/>
</dbReference>
<comment type="subcellular location">
    <subcellularLocation>
        <location evidence="1">Cell membrane</location>
        <topology evidence="1">Single-pass type I membrane protein</topology>
    </subcellularLocation>
    <subcellularLocation>
        <location evidence="3">Cell projection</location>
        <location evidence="3">Ruffle</location>
    </subcellularLocation>
    <subcellularLocation>
        <location evidence="2">Early endosome</location>
    </subcellularLocation>
</comment>
<evidence type="ECO:0000256" key="21">
    <source>
        <dbReference type="SAM" id="Phobius"/>
    </source>
</evidence>
<sequence length="884" mass="100936">MASFLSCLSLESLNPCTEVVPNITYQCMDQNLSKIPHDIPSSTKNIDLSFNPLKILGSYSFSNFSELQWLDLSRVSLCSPGCPGTPLCRPGWPGTQVIRLPLPPKVLGLKACATTPGSILLISKQDKILLNKLIRCEIETIEDKAWHGLHQLSTLILTGNPIQSFSPGCFSGLTSLENLVAVETKLAFLESFPIGQLITLKKLNVAHNFLNSSKLPEYFSNLTNLEHVDLSYNYIQTISIKDLQFLRENPQVNLSLDLSLNPIDFIQAQAFQGIRLHELTLRSNFNSSNVMKTCLQNLAGLQVHRLILGEFKNERNLESFDDSVMEGLCHVTIDEFRLTYIRYFSDDNVNFKCLANVSAMSLAGVYIKHLEDVPKHFKWQSLSVIRCQLKQFPSLDLPFLKNLTLTANKGSISFKKVTLPSLGYLDLSRNALSFIGCCSYSDLGTNSLKHLNLSFNGVIIMSANFMGLEELEYLDFQHSTLKKVTEFSPFLSLEKLLYLDISYTNIKIDFNGIFLGLTSLNTLKMAGNSFKDNTLSNIFTNTTNLTFLDLSKCQLEKISWGVFDTLHRLQLLNMSHNNLLFLDPSHYKQLYSLKTLDCRFNRIETFKGILQHFPKSVEFIYLTNNSVACICEHQNFLQWVKDQKLFLVNVEQMTCATPIEMNTSLVLDFKNSTCYMYKTVISASVVSVLVISTVAFLIYHFYFHLMLIAGCKEYSRGESIYDAFVIYSSQNEDWVRNELVKNLEEGVPRFHLCLHYRDFIPGVAIAANIIQEGFHKSRKVIVVVSRHFIQSRWCIFEYEIAQTWQFLSSRSGIIFIVLEKVEKSLLRQQVELYRLLSRNTYLEWEDNPLGRHIFWRRLKRALLDGKSLNPEGTAEEEQEAATWN</sequence>